<dbReference type="InterPro" id="IPR006343">
    <property type="entry name" value="DnaB/C_C"/>
</dbReference>
<gene>
    <name evidence="4" type="ORF">NC799_17960</name>
</gene>
<reference evidence="4" key="1">
    <citation type="submission" date="2022-06" db="EMBL/GenBank/DDBJ databases">
        <title>Aquibacillus sp. a new bacterium isolated from soil saline samples.</title>
        <authorList>
            <person name="Galisteo C."/>
            <person name="De La Haba R."/>
            <person name="Sanchez-Porro C."/>
            <person name="Ventosa A."/>
        </authorList>
    </citation>
    <scope>NUCLEOTIDE SEQUENCE</scope>
    <source>
        <strain evidence="4">3ASR75-54</strain>
    </source>
</reference>
<dbReference type="SUPFAM" id="SSF158499">
    <property type="entry name" value="DnaD domain-like"/>
    <property type="match status" value="1"/>
</dbReference>
<feature type="compositionally biased region" description="Basic and acidic residues" evidence="2">
    <location>
        <begin position="277"/>
        <end position="300"/>
    </location>
</feature>
<comment type="similarity">
    <text evidence="1">Belongs to the DnaB/DnaD family.</text>
</comment>
<evidence type="ECO:0000259" key="3">
    <source>
        <dbReference type="Pfam" id="PF07261"/>
    </source>
</evidence>
<dbReference type="InterPro" id="IPR053162">
    <property type="entry name" value="DnaD"/>
</dbReference>
<evidence type="ECO:0000256" key="2">
    <source>
        <dbReference type="SAM" id="MobiDB-lite"/>
    </source>
</evidence>
<comment type="caution">
    <text evidence="4">The sequence shown here is derived from an EMBL/GenBank/DDBJ whole genome shotgun (WGS) entry which is preliminary data.</text>
</comment>
<evidence type="ECO:0000313" key="4">
    <source>
        <dbReference type="EMBL" id="MDC3418714.1"/>
    </source>
</evidence>
<dbReference type="RefSeq" id="WP_272447810.1">
    <property type="nucleotide sequence ID" value="NZ_JAMQKC010000045.1"/>
</dbReference>
<dbReference type="InterPro" id="IPR034829">
    <property type="entry name" value="DnaD-like_sf"/>
</dbReference>
<dbReference type="PANTHER" id="PTHR37293">
    <property type="entry name" value="PHAGE REPLICATION PROTEIN-RELATED"/>
    <property type="match status" value="1"/>
</dbReference>
<dbReference type="Proteomes" id="UP001145069">
    <property type="component" value="Unassembled WGS sequence"/>
</dbReference>
<organism evidence="4 5">
    <name type="scientific">Aquibacillus salsiterrae</name>
    <dbReference type="NCBI Taxonomy" id="2950439"/>
    <lineage>
        <taxon>Bacteria</taxon>
        <taxon>Bacillati</taxon>
        <taxon>Bacillota</taxon>
        <taxon>Bacilli</taxon>
        <taxon>Bacillales</taxon>
        <taxon>Bacillaceae</taxon>
        <taxon>Aquibacillus</taxon>
    </lineage>
</organism>
<dbReference type="Gene3D" id="1.10.10.630">
    <property type="entry name" value="DnaD domain-like"/>
    <property type="match status" value="1"/>
</dbReference>
<dbReference type="EMBL" id="JAMQKC010000045">
    <property type="protein sequence ID" value="MDC3418714.1"/>
    <property type="molecule type" value="Genomic_DNA"/>
</dbReference>
<proteinExistence type="inferred from homology"/>
<name>A0A9X3WJZ0_9BACI</name>
<dbReference type="NCBIfam" id="TIGR01446">
    <property type="entry name" value="DnaD_dom"/>
    <property type="match status" value="1"/>
</dbReference>
<dbReference type="AlphaFoldDB" id="A0A9X3WJZ0"/>
<dbReference type="PANTHER" id="PTHR37293:SF5">
    <property type="entry name" value="DNA REPLICATION PROTEIN"/>
    <property type="match status" value="1"/>
</dbReference>
<protein>
    <submittedName>
        <fullName evidence="4">DnaD domain protein</fullName>
    </submittedName>
</protein>
<dbReference type="Pfam" id="PF07261">
    <property type="entry name" value="DnaB_2"/>
    <property type="match status" value="1"/>
</dbReference>
<sequence>MNYIKQLNAFYNQLDFNPLSNNAILLWHSLMQINNKTGWKQEFTVAAKVITAKIQLNESAFKRARTELQEKGYIRCQSRSGNLAPVYEIIRLTIEHDCTSTLTISDDLSPITETNNHMQQQIPNATSSPFVSVNAEGNVTGTSNDKLNNKPTVLTKQDIKEIKTKQSHETINTQAESFYEQNIGKVTPFIQGLLSNWTSTLNEPLVIEAMKQSVERNHANWKYIESILKAWQNKNINTLEQVESDQHAFKQQRQAQFPSKNYPKQEVIPDWFHNRNKKVDAPEHKNNEPIDIEKRLREYTNSKGIG</sequence>
<evidence type="ECO:0000256" key="1">
    <source>
        <dbReference type="ARBA" id="ARBA00093462"/>
    </source>
</evidence>
<evidence type="ECO:0000313" key="5">
    <source>
        <dbReference type="Proteomes" id="UP001145069"/>
    </source>
</evidence>
<feature type="region of interest" description="Disordered" evidence="2">
    <location>
        <begin position="273"/>
        <end position="306"/>
    </location>
</feature>
<accession>A0A9X3WJZ0</accession>
<feature type="domain" description="DnaB/C C-terminal" evidence="3">
    <location>
        <begin position="178"/>
        <end position="245"/>
    </location>
</feature>
<keyword evidence="5" id="KW-1185">Reference proteome</keyword>